<dbReference type="AlphaFoldDB" id="A0AAV4WNX7"/>
<dbReference type="Proteomes" id="UP001054837">
    <property type="component" value="Unassembled WGS sequence"/>
</dbReference>
<dbReference type="EMBL" id="BPLQ01014882">
    <property type="protein sequence ID" value="GIY84028.1"/>
    <property type="molecule type" value="Genomic_DNA"/>
</dbReference>
<comment type="caution">
    <text evidence="2">The sequence shown here is derived from an EMBL/GenBank/DDBJ whole genome shotgun (WGS) entry which is preliminary data.</text>
</comment>
<evidence type="ECO:0000313" key="3">
    <source>
        <dbReference type="Proteomes" id="UP001054837"/>
    </source>
</evidence>
<sequence>MRTESPGTRVTWREAGRANQERGGERGGGRAPSHPLTPFGRRRKWSDCDNSDLFSLSLGCRTVAERRRHTNLKQRGSTDPIGLGADDFFFCVRGGGQDSDLGRIRHALGKDKGTFETVRRLRKQSVPRRKRTCCTAAAEMLIDRCPREDTRDRKPSMKIFPLPSPVLSASDLKVVLRVRCQTRHRAC</sequence>
<feature type="region of interest" description="Disordered" evidence="1">
    <location>
        <begin position="1"/>
        <end position="42"/>
    </location>
</feature>
<evidence type="ECO:0000313" key="2">
    <source>
        <dbReference type="EMBL" id="GIY84028.1"/>
    </source>
</evidence>
<name>A0AAV4WNX7_9ARAC</name>
<proteinExistence type="predicted"/>
<accession>A0AAV4WNX7</accession>
<evidence type="ECO:0000256" key="1">
    <source>
        <dbReference type="SAM" id="MobiDB-lite"/>
    </source>
</evidence>
<gene>
    <name evidence="2" type="ORF">CDAR_395961</name>
</gene>
<reference evidence="2 3" key="1">
    <citation type="submission" date="2021-06" db="EMBL/GenBank/DDBJ databases">
        <title>Caerostris darwini draft genome.</title>
        <authorList>
            <person name="Kono N."/>
            <person name="Arakawa K."/>
        </authorList>
    </citation>
    <scope>NUCLEOTIDE SEQUENCE [LARGE SCALE GENOMIC DNA]</scope>
</reference>
<keyword evidence="3" id="KW-1185">Reference proteome</keyword>
<protein>
    <submittedName>
        <fullName evidence="2">Uncharacterized protein</fullName>
    </submittedName>
</protein>
<organism evidence="2 3">
    <name type="scientific">Caerostris darwini</name>
    <dbReference type="NCBI Taxonomy" id="1538125"/>
    <lineage>
        <taxon>Eukaryota</taxon>
        <taxon>Metazoa</taxon>
        <taxon>Ecdysozoa</taxon>
        <taxon>Arthropoda</taxon>
        <taxon>Chelicerata</taxon>
        <taxon>Arachnida</taxon>
        <taxon>Araneae</taxon>
        <taxon>Araneomorphae</taxon>
        <taxon>Entelegynae</taxon>
        <taxon>Araneoidea</taxon>
        <taxon>Araneidae</taxon>
        <taxon>Caerostris</taxon>
    </lineage>
</organism>
<feature type="compositionally biased region" description="Basic and acidic residues" evidence="1">
    <location>
        <begin position="11"/>
        <end position="28"/>
    </location>
</feature>